<keyword evidence="2" id="KW-1185">Reference proteome</keyword>
<dbReference type="EMBL" id="KQ965742">
    <property type="protein sequence ID" value="KXS18542.1"/>
    <property type="molecule type" value="Genomic_DNA"/>
</dbReference>
<sequence length="253" mass="29670">MKDSVIKMSFNSFCKVEAKTLEWKSVLMDLNKTVFEAYILANVHVIRLCKSVSEASTKSDKIKDDELRLSFETYKSWRPDGYQAASSEHLSAGWQNNISLQMATNIKNMVKNHFYPKFLKYLKTKHKLNGKEGYNLLKEIMDPKYKGNSKQVKKYKELIPPARGRIDSNPELALPILYKFNKYLELLTEDKWPEGHADTWWRQLFNITKVEKGQRTFANEIVIDGKAILKKLTQLRGKLKRRLNEMWKRSQSK</sequence>
<evidence type="ECO:0000313" key="2">
    <source>
        <dbReference type="Proteomes" id="UP000070544"/>
    </source>
</evidence>
<name>A0A139AP89_GONPJ</name>
<gene>
    <name evidence="1" type="ORF">M427DRAFT_42545</name>
</gene>
<dbReference type="Proteomes" id="UP000070544">
    <property type="component" value="Unassembled WGS sequence"/>
</dbReference>
<accession>A0A139AP89</accession>
<evidence type="ECO:0000313" key="1">
    <source>
        <dbReference type="EMBL" id="KXS18542.1"/>
    </source>
</evidence>
<dbReference type="OrthoDB" id="102943at2759"/>
<reference evidence="1 2" key="1">
    <citation type="journal article" date="2015" name="Genome Biol. Evol.">
        <title>Phylogenomic analyses indicate that early fungi evolved digesting cell walls of algal ancestors of land plants.</title>
        <authorList>
            <person name="Chang Y."/>
            <person name="Wang S."/>
            <person name="Sekimoto S."/>
            <person name="Aerts A.L."/>
            <person name="Choi C."/>
            <person name="Clum A."/>
            <person name="LaButti K.M."/>
            <person name="Lindquist E.A."/>
            <person name="Yee Ngan C."/>
            <person name="Ohm R.A."/>
            <person name="Salamov A.A."/>
            <person name="Grigoriev I.V."/>
            <person name="Spatafora J.W."/>
            <person name="Berbee M.L."/>
        </authorList>
    </citation>
    <scope>NUCLEOTIDE SEQUENCE [LARGE SCALE GENOMIC DNA]</scope>
    <source>
        <strain evidence="1 2">JEL478</strain>
    </source>
</reference>
<proteinExistence type="predicted"/>
<dbReference type="AlphaFoldDB" id="A0A139AP89"/>
<organism evidence="1 2">
    <name type="scientific">Gonapodya prolifera (strain JEL478)</name>
    <name type="common">Monoblepharis prolifera</name>
    <dbReference type="NCBI Taxonomy" id="1344416"/>
    <lineage>
        <taxon>Eukaryota</taxon>
        <taxon>Fungi</taxon>
        <taxon>Fungi incertae sedis</taxon>
        <taxon>Chytridiomycota</taxon>
        <taxon>Chytridiomycota incertae sedis</taxon>
        <taxon>Monoblepharidomycetes</taxon>
        <taxon>Monoblepharidales</taxon>
        <taxon>Gonapodyaceae</taxon>
        <taxon>Gonapodya</taxon>
    </lineage>
</organism>
<protein>
    <submittedName>
        <fullName evidence="1">Uncharacterized protein</fullName>
    </submittedName>
</protein>